<organism evidence="1">
    <name type="scientific">Arundo donax</name>
    <name type="common">Giant reed</name>
    <name type="synonym">Donax arundinaceus</name>
    <dbReference type="NCBI Taxonomy" id="35708"/>
    <lineage>
        <taxon>Eukaryota</taxon>
        <taxon>Viridiplantae</taxon>
        <taxon>Streptophyta</taxon>
        <taxon>Embryophyta</taxon>
        <taxon>Tracheophyta</taxon>
        <taxon>Spermatophyta</taxon>
        <taxon>Magnoliopsida</taxon>
        <taxon>Liliopsida</taxon>
        <taxon>Poales</taxon>
        <taxon>Poaceae</taxon>
        <taxon>PACMAD clade</taxon>
        <taxon>Arundinoideae</taxon>
        <taxon>Arundineae</taxon>
        <taxon>Arundo</taxon>
    </lineage>
</organism>
<accession>A0A0A9B8G0</accession>
<reference evidence="1" key="1">
    <citation type="submission" date="2014-09" db="EMBL/GenBank/DDBJ databases">
        <authorList>
            <person name="Magalhaes I.L.F."/>
            <person name="Oliveira U."/>
            <person name="Santos F.R."/>
            <person name="Vidigal T.H.D.A."/>
            <person name="Brescovit A.D."/>
            <person name="Santos A.J."/>
        </authorList>
    </citation>
    <scope>NUCLEOTIDE SEQUENCE</scope>
    <source>
        <tissue evidence="1">Shoot tissue taken approximately 20 cm above the soil surface</tissue>
    </source>
</reference>
<proteinExistence type="predicted"/>
<evidence type="ECO:0000313" key="1">
    <source>
        <dbReference type="EMBL" id="JAD58463.1"/>
    </source>
</evidence>
<dbReference type="AlphaFoldDB" id="A0A0A9B8G0"/>
<name>A0A0A9B8G0_ARUDO</name>
<sequence length="19" mass="2091">MLFQLVPGITSVKLRSTNS</sequence>
<dbReference type="EMBL" id="GBRH01239432">
    <property type="protein sequence ID" value="JAD58463.1"/>
    <property type="molecule type" value="Transcribed_RNA"/>
</dbReference>
<reference evidence="1" key="2">
    <citation type="journal article" date="2015" name="Data Brief">
        <title>Shoot transcriptome of the giant reed, Arundo donax.</title>
        <authorList>
            <person name="Barrero R.A."/>
            <person name="Guerrero F.D."/>
            <person name="Moolhuijzen P."/>
            <person name="Goolsby J.A."/>
            <person name="Tidwell J."/>
            <person name="Bellgard S.E."/>
            <person name="Bellgard M.I."/>
        </authorList>
    </citation>
    <scope>NUCLEOTIDE SEQUENCE</scope>
    <source>
        <tissue evidence="1">Shoot tissue taken approximately 20 cm above the soil surface</tissue>
    </source>
</reference>
<protein>
    <submittedName>
        <fullName evidence="1">Pco081507</fullName>
    </submittedName>
</protein>